<sequence>MLLLYTTYRGCSKVFGRSLIDHECYGFPQKKKKKEKLTMYNHFSTVVVRAKIQMTKTARDLKVHIYEKHLLETKGENALMNDRATVDQEIKNWKKLIKAHLEITRKWAEETSSAELVRDNESIVPEDLSVSAQIPKFIFYHIRVHSFVLVHPYVRGRMIYDRKGRVLPNGLVTFKYPTTESKAKNATLIEEEIQEVGDHWRVLGQSMSCTLPEIKN</sequence>
<dbReference type="Proteomes" id="UP001060170">
    <property type="component" value="Chromosome 17"/>
</dbReference>
<organism evidence="1 2">
    <name type="scientific">Puccinia striiformis f. sp. tritici</name>
    <dbReference type="NCBI Taxonomy" id="168172"/>
    <lineage>
        <taxon>Eukaryota</taxon>
        <taxon>Fungi</taxon>
        <taxon>Dikarya</taxon>
        <taxon>Basidiomycota</taxon>
        <taxon>Pucciniomycotina</taxon>
        <taxon>Pucciniomycetes</taxon>
        <taxon>Pucciniales</taxon>
        <taxon>Pucciniaceae</taxon>
        <taxon>Puccinia</taxon>
    </lineage>
</organism>
<accession>A0ACC0DPI5</accession>
<evidence type="ECO:0000313" key="2">
    <source>
        <dbReference type="Proteomes" id="UP001060170"/>
    </source>
</evidence>
<protein>
    <submittedName>
        <fullName evidence="1">Uncharacterized protein</fullName>
    </submittedName>
</protein>
<evidence type="ECO:0000313" key="1">
    <source>
        <dbReference type="EMBL" id="KAI7936793.1"/>
    </source>
</evidence>
<proteinExistence type="predicted"/>
<dbReference type="EMBL" id="CM045881">
    <property type="protein sequence ID" value="KAI7936793.1"/>
    <property type="molecule type" value="Genomic_DNA"/>
</dbReference>
<reference evidence="2" key="2">
    <citation type="journal article" date="2018" name="Mol. Plant Microbe Interact.">
        <title>Genome sequence resources for the wheat stripe rust pathogen (Puccinia striiformis f. sp. tritici) and the barley stripe rust pathogen (Puccinia striiformis f. sp. hordei).</title>
        <authorList>
            <person name="Xia C."/>
            <person name="Wang M."/>
            <person name="Yin C."/>
            <person name="Cornejo O.E."/>
            <person name="Hulbert S.H."/>
            <person name="Chen X."/>
        </authorList>
    </citation>
    <scope>NUCLEOTIDE SEQUENCE [LARGE SCALE GENOMIC DNA]</scope>
    <source>
        <strain evidence="2">93-210</strain>
    </source>
</reference>
<reference evidence="2" key="1">
    <citation type="journal article" date="2018" name="BMC Genomics">
        <title>Genomic insights into host adaptation between the wheat stripe rust pathogen (Puccinia striiformis f. sp. tritici) and the barley stripe rust pathogen (Puccinia striiformis f. sp. hordei).</title>
        <authorList>
            <person name="Xia C."/>
            <person name="Wang M."/>
            <person name="Yin C."/>
            <person name="Cornejo O.E."/>
            <person name="Hulbert S.H."/>
            <person name="Chen X."/>
        </authorList>
    </citation>
    <scope>NUCLEOTIDE SEQUENCE [LARGE SCALE GENOMIC DNA]</scope>
    <source>
        <strain evidence="2">93-210</strain>
    </source>
</reference>
<name>A0ACC0DPI5_9BASI</name>
<feature type="non-terminal residue" evidence="1">
    <location>
        <position position="216"/>
    </location>
</feature>
<reference evidence="1 2" key="3">
    <citation type="journal article" date="2022" name="Microbiol. Spectr.">
        <title>Folding features and dynamics of 3D genome architecture in plant fungal pathogens.</title>
        <authorList>
            <person name="Xia C."/>
        </authorList>
    </citation>
    <scope>NUCLEOTIDE SEQUENCE [LARGE SCALE GENOMIC DNA]</scope>
    <source>
        <strain evidence="1 2">93-210</strain>
    </source>
</reference>
<gene>
    <name evidence="1" type="ORF">MJO28_015692</name>
</gene>
<keyword evidence="2" id="KW-1185">Reference proteome</keyword>
<comment type="caution">
    <text evidence="1">The sequence shown here is derived from an EMBL/GenBank/DDBJ whole genome shotgun (WGS) entry which is preliminary data.</text>
</comment>